<feature type="compositionally biased region" description="Low complexity" evidence="1">
    <location>
        <begin position="800"/>
        <end position="810"/>
    </location>
</feature>
<evidence type="ECO:0000313" key="3">
    <source>
        <dbReference type="EMBL" id="GAA1957076.1"/>
    </source>
</evidence>
<evidence type="ECO:0000313" key="4">
    <source>
        <dbReference type="Proteomes" id="UP001499854"/>
    </source>
</evidence>
<sequence length="1514" mass="155291">MDIATVVQLVETALRNPPFRISGVELQSPPVSRLLTGHLGSDRLQLADTPPAEQTGESITVSGTLAVPLHGLPDLTATAVFTVVGGLAQVRVELSGLPADWRPSASFPSLAGSITDSFTYSRPRLVLDSQNPDALPVDHPAVFGFPAFTSTTSAKLVRGLSLHAEVALQSPPAGLGALAGGTTWDVSGEIALLPSAVTTCLATRPSTHPFSIAGYDVPFRVAVVAAALQPADGTLPVHVASVLQFDAEIDKDVGGPGSPHVIRLPLRLRTLPCSAGTLTLGSNLPAKAPIALTELASLVSGHDVAGQIPTTGGFPVLDDIVLEDVSVTFAPSLSQQLVSVSATVGLVDPDPAGWKVFDELVAFHGMAVTFTYLPALAEMITTVEARAAVAGGTLDAEISLPDLTFDLELAEDTSLDIKQIIQHIAGASIGMPQVTCSRLAVHGDVPGRVYTVQASVTDSWSFTLGGKTFALTEIDLGLTYDKALSGEITGLFTLAGQQLWATATYVAATSSWSFAGGTRAPITLDVPALASGLARDLGLDFPASNAPAGLMVENLNIFYDTAGSLEFTGLASFEVADAACSLGVSVRHSADRTHFTGMLFVGDEAFEVDFSSSAQTSVLTGTWSAVEGAAGLGITAVIAGLGFTPPALPPELDLRLINASFTYDITTKAFVITAESTSHGKAIFAAVPVGQDTEYFFGLSVGHVGLGGLPVVGEALAKVLAIGDVHVVLSSQPLTKPIADALRPLIPQGYPAPPSAGTADRIALCVTIDLAGTQLPLSIGMGAPKSTGSNTVAPPPPAGSPVTATPPAATDGTTWFTVQRTVGPLTLQRVGARYLAGALTLLLDATLTVGGLSITLLGLSVTSPVSDFCPVLGLDGLGIGYTQAPLAIGGAFEKIVPPPKGTTWEYGGGVTVSLPDLQLAAIGAFADLDRVPSMFVFARLNAPLGGPPFFFVTGLAGGFGYNSALRIPTQDQVVSFPLVAGSTGAAGLQGATDPLTALSVLTGGTEPWITPAAGAIWVAAGVTFTSFELVCSQALLIAELGSTDLTVALLGLSTARFPRTGPVTYAQIQLELQVVVRVYEGSFAATALLTPQSYLLDPACRLTGGFAFCFWFGQNPHQGDFVLTVGGYSPYYTAPAWYPLESRVGFTWNVSSKATVSGNAYFALTPAAVMAGGALSVNFHDGNLTAWLTAHADVIAWWQPFHFRAGIGVSIGASYRLDLGVCSKTLTVELGAEVDLWGPPTGGTATVHIWILSFTVAFGAGPSDDPRPLEWPDFKGLLPSAPITLTATAGMTGQERAPNGTTTWIVRSGSFAFSSRCAVPATSLSFGGAAAIAERTGVDILPMQLTGASSPHVLSITRNGKAFPAPCTATAATAAGPKALWGTGSGKALVPADQQLVPGLLVGMDIAVTPPAIAPTPGVISLADSLGYDPLPQTTNVPVLAHSPAAGPVPTAGRQTVRAIVAGIASETVATARGELFGVLATLGYRLAANAPMTQFAGQAGSLFTDEPLLVAAP</sequence>
<protein>
    <recommendedName>
        <fullName evidence="2">DUF6603 domain-containing protein</fullName>
    </recommendedName>
</protein>
<evidence type="ECO:0000259" key="2">
    <source>
        <dbReference type="Pfam" id="PF20248"/>
    </source>
</evidence>
<dbReference type="RefSeq" id="WP_344655842.1">
    <property type="nucleotide sequence ID" value="NZ_BAAAQM010000004.1"/>
</dbReference>
<evidence type="ECO:0000256" key="1">
    <source>
        <dbReference type="SAM" id="MobiDB-lite"/>
    </source>
</evidence>
<reference evidence="3 4" key="1">
    <citation type="journal article" date="2019" name="Int. J. Syst. Evol. Microbiol.">
        <title>The Global Catalogue of Microorganisms (GCM) 10K type strain sequencing project: providing services to taxonomists for standard genome sequencing and annotation.</title>
        <authorList>
            <consortium name="The Broad Institute Genomics Platform"/>
            <consortium name="The Broad Institute Genome Sequencing Center for Infectious Disease"/>
            <person name="Wu L."/>
            <person name="Ma J."/>
        </authorList>
    </citation>
    <scope>NUCLEOTIDE SEQUENCE [LARGE SCALE GENOMIC DNA]</scope>
    <source>
        <strain evidence="3 4">JCM 16013</strain>
    </source>
</reference>
<keyword evidence="4" id="KW-1185">Reference proteome</keyword>
<feature type="region of interest" description="Disordered" evidence="1">
    <location>
        <begin position="786"/>
        <end position="810"/>
    </location>
</feature>
<comment type="caution">
    <text evidence="3">The sequence shown here is derived from an EMBL/GenBank/DDBJ whole genome shotgun (WGS) entry which is preliminary data.</text>
</comment>
<name>A0ABN2QRD3_9ACTN</name>
<accession>A0ABN2QRD3</accession>
<dbReference type="Pfam" id="PF20248">
    <property type="entry name" value="DUF6603"/>
    <property type="match status" value="1"/>
</dbReference>
<gene>
    <name evidence="3" type="ORF">GCM10009838_11290</name>
</gene>
<feature type="domain" description="DUF6603" evidence="2">
    <location>
        <begin position="818"/>
        <end position="1314"/>
    </location>
</feature>
<dbReference type="InterPro" id="IPR046538">
    <property type="entry name" value="DUF6603"/>
</dbReference>
<dbReference type="Proteomes" id="UP001499854">
    <property type="component" value="Unassembled WGS sequence"/>
</dbReference>
<dbReference type="EMBL" id="BAAAQM010000004">
    <property type="protein sequence ID" value="GAA1957076.1"/>
    <property type="molecule type" value="Genomic_DNA"/>
</dbReference>
<organism evidence="3 4">
    <name type="scientific">Catenulispora subtropica</name>
    <dbReference type="NCBI Taxonomy" id="450798"/>
    <lineage>
        <taxon>Bacteria</taxon>
        <taxon>Bacillati</taxon>
        <taxon>Actinomycetota</taxon>
        <taxon>Actinomycetes</taxon>
        <taxon>Catenulisporales</taxon>
        <taxon>Catenulisporaceae</taxon>
        <taxon>Catenulispora</taxon>
    </lineage>
</organism>
<proteinExistence type="predicted"/>